<dbReference type="InterPro" id="IPR008334">
    <property type="entry name" value="5'-Nucleotdase_C"/>
</dbReference>
<dbReference type="EMBL" id="WUYX01000003">
    <property type="protein sequence ID" value="MXV60544.1"/>
    <property type="molecule type" value="Genomic_DNA"/>
</dbReference>
<dbReference type="PANTHER" id="PTHR11575">
    <property type="entry name" value="5'-NUCLEOTIDASE-RELATED"/>
    <property type="match status" value="1"/>
</dbReference>
<dbReference type="RefSeq" id="WP_160061593.1">
    <property type="nucleotide sequence ID" value="NZ_WUYX01000003.1"/>
</dbReference>
<sequence>MTNDNNRTTESDDGRIDGMRRRILGATAGGISLAALNGVGTVGASEDEGETVTLIYDTHFEGRFGDEDEANIARYQTKVEELRNQYENTLFVGGGDDLSPSVEGALFEGEHIIEALNEMELDVNGISHHDFDFGADVAEQRFEESDFPWVNAQLHIDGDPIPEAERWTTIDAGGLTVGFFSAAREDFYSVTDYPEEYDLLSKVEGAEAAVEALTDEGADIIIGAGRVPRGEKFNLPEQVDGIDALLGSSGDVDPGDEDPTMVDGTIVSRVGKEFDHLGALTVDANGDFVEWERVDIGSDVEPDPDVQAVVDRWMDELDDELGGEAFTVDRLLDTDMGVNYGRESFMGNLICDAFLDKMGGDVAIQNSGGIRSGEQYGPGSITGRDIMDILPFPNTLVKIELTGETLIEWLGRQAQPGFPETNFGAEPAKQVGGVQYEYNSHEVTNDEDDWDLYYRPEISNVYVQGEPIQEDEYYEVVTTDHLLGARDVLEGANVVDQTTDLLGEIVLEYLEEKGTVEPRQGNRILRVDAEIGHPTDFEVDGQQVTFTFERPDPALSIYPDSFYAVTEHHDDIRAETVTATEDEIEVVFSSPILTAMRTGPSDANIRVFGGFEPDDEYYGYEDEDGTLRELPVSGEWEYFVLKGTIDTPWNRY</sequence>
<dbReference type="Gene3D" id="3.90.780.10">
    <property type="entry name" value="5'-Nucleotidase, C-terminal domain"/>
    <property type="match status" value="1"/>
</dbReference>
<dbReference type="SUPFAM" id="SSF55816">
    <property type="entry name" value="5'-nucleotidase (syn. UDP-sugar hydrolase), C-terminal domain"/>
    <property type="match status" value="1"/>
</dbReference>
<reference evidence="2 3" key="1">
    <citation type="submission" date="2020-01" db="EMBL/GenBank/DDBJ databases">
        <title>Natronorubrum sp. JWXQ-INN 674 isolated from Inner Mongolia Autonomous Region of China.</title>
        <authorList>
            <person name="Xue Q."/>
        </authorList>
    </citation>
    <scope>NUCLEOTIDE SEQUENCE [LARGE SCALE GENOMIC DNA]</scope>
    <source>
        <strain evidence="2 3">JWXQ-INN-674</strain>
    </source>
</reference>
<evidence type="ECO:0000259" key="1">
    <source>
        <dbReference type="Pfam" id="PF02872"/>
    </source>
</evidence>
<keyword evidence="3" id="KW-1185">Reference proteome</keyword>
<dbReference type="GO" id="GO:0016787">
    <property type="term" value="F:hydrolase activity"/>
    <property type="evidence" value="ECO:0007669"/>
    <property type="project" value="InterPro"/>
</dbReference>
<protein>
    <submittedName>
        <fullName evidence="2">Bifunctional metallophosphatase/5'-nucleotidase</fullName>
    </submittedName>
</protein>
<dbReference type="Gene3D" id="3.60.21.10">
    <property type="match status" value="1"/>
</dbReference>
<gene>
    <name evidence="2" type="ORF">GS429_00360</name>
</gene>
<accession>A0A6B0VGC7</accession>
<dbReference type="Pfam" id="PF02872">
    <property type="entry name" value="5_nucleotid_C"/>
    <property type="match status" value="1"/>
</dbReference>
<dbReference type="PRINTS" id="PR01607">
    <property type="entry name" value="APYRASEFAMLY"/>
</dbReference>
<dbReference type="InterPro" id="IPR006179">
    <property type="entry name" value="5_nucleotidase/apyrase"/>
</dbReference>
<dbReference type="SUPFAM" id="SSF56300">
    <property type="entry name" value="Metallo-dependent phosphatases"/>
    <property type="match status" value="1"/>
</dbReference>
<dbReference type="PANTHER" id="PTHR11575:SF24">
    <property type="entry name" value="5'-NUCLEOTIDASE"/>
    <property type="match status" value="1"/>
</dbReference>
<dbReference type="InterPro" id="IPR029052">
    <property type="entry name" value="Metallo-depent_PP-like"/>
</dbReference>
<evidence type="ECO:0000313" key="2">
    <source>
        <dbReference type="EMBL" id="MXV60544.1"/>
    </source>
</evidence>
<proteinExistence type="predicted"/>
<name>A0A6B0VGC7_9EURY</name>
<dbReference type="InterPro" id="IPR036907">
    <property type="entry name" value="5'-Nucleotdase_C_sf"/>
</dbReference>
<dbReference type="Proteomes" id="UP000434101">
    <property type="component" value="Unassembled WGS sequence"/>
</dbReference>
<dbReference type="GO" id="GO:0009166">
    <property type="term" value="P:nucleotide catabolic process"/>
    <property type="evidence" value="ECO:0007669"/>
    <property type="project" value="InterPro"/>
</dbReference>
<feature type="domain" description="5'-Nucleotidase C-terminal" evidence="1">
    <location>
        <begin position="338"/>
        <end position="487"/>
    </location>
</feature>
<comment type="caution">
    <text evidence="2">The sequence shown here is derived from an EMBL/GenBank/DDBJ whole genome shotgun (WGS) entry which is preliminary data.</text>
</comment>
<organism evidence="2 3">
    <name type="scientific">Natronorubrum halalkaliphilum</name>
    <dbReference type="NCBI Taxonomy" id="2691917"/>
    <lineage>
        <taxon>Archaea</taxon>
        <taxon>Methanobacteriati</taxon>
        <taxon>Methanobacteriota</taxon>
        <taxon>Stenosarchaea group</taxon>
        <taxon>Halobacteria</taxon>
        <taxon>Halobacteriales</taxon>
        <taxon>Natrialbaceae</taxon>
        <taxon>Natronorubrum</taxon>
    </lineage>
</organism>
<dbReference type="AlphaFoldDB" id="A0A6B0VGC7"/>
<dbReference type="OrthoDB" id="21342at2157"/>
<evidence type="ECO:0000313" key="3">
    <source>
        <dbReference type="Proteomes" id="UP000434101"/>
    </source>
</evidence>